<gene>
    <name evidence="2" type="ORF">PXEA_LOCUS17683</name>
</gene>
<feature type="region of interest" description="Disordered" evidence="1">
    <location>
        <begin position="1"/>
        <end position="30"/>
    </location>
</feature>
<dbReference type="Proteomes" id="UP000784294">
    <property type="component" value="Unassembled WGS sequence"/>
</dbReference>
<feature type="compositionally biased region" description="Polar residues" evidence="1">
    <location>
        <begin position="183"/>
        <end position="196"/>
    </location>
</feature>
<feature type="compositionally biased region" description="Gly residues" evidence="1">
    <location>
        <begin position="10"/>
        <end position="26"/>
    </location>
</feature>
<feature type="non-terminal residue" evidence="2">
    <location>
        <position position="1"/>
    </location>
</feature>
<keyword evidence="3" id="KW-1185">Reference proteome</keyword>
<reference evidence="2" key="1">
    <citation type="submission" date="2018-11" db="EMBL/GenBank/DDBJ databases">
        <authorList>
            <consortium name="Pathogen Informatics"/>
        </authorList>
    </citation>
    <scope>NUCLEOTIDE SEQUENCE</scope>
</reference>
<feature type="compositionally biased region" description="Low complexity" evidence="1">
    <location>
        <begin position="167"/>
        <end position="182"/>
    </location>
</feature>
<evidence type="ECO:0000256" key="1">
    <source>
        <dbReference type="SAM" id="MobiDB-lite"/>
    </source>
</evidence>
<protein>
    <submittedName>
        <fullName evidence="2">Uncharacterized protein</fullName>
    </submittedName>
</protein>
<proteinExistence type="predicted"/>
<feature type="region of interest" description="Disordered" evidence="1">
    <location>
        <begin position="117"/>
        <end position="196"/>
    </location>
</feature>
<dbReference type="EMBL" id="CAAALY010066665">
    <property type="protein sequence ID" value="VEL24243.1"/>
    <property type="molecule type" value="Genomic_DNA"/>
</dbReference>
<dbReference type="AlphaFoldDB" id="A0A448WZH7"/>
<name>A0A448WZH7_9PLAT</name>
<feature type="compositionally biased region" description="Polar residues" evidence="1">
    <location>
        <begin position="147"/>
        <end position="161"/>
    </location>
</feature>
<comment type="caution">
    <text evidence="2">The sequence shown here is derived from an EMBL/GenBank/DDBJ whole genome shotgun (WGS) entry which is preliminary data.</text>
</comment>
<sequence length="196" mass="19687">NSPYTKKPDIGGGGSGGGGGGGGGGSRNRYVGDCTGLARSQSHVKECLPTCNNLETSQSASSASGHRLTSSLGHLIATREMRPHVWPRLNGRTSFTCKPAAGVAPLARLTTSPNGLGLGEVAEMTPATVTSASEPESNRGESKPAVDSQNSVGGRSGTLVSDDSMPSEEVGVGRSSGSVAESCSPQSENTSSLQVG</sequence>
<accession>A0A448WZH7</accession>
<evidence type="ECO:0000313" key="2">
    <source>
        <dbReference type="EMBL" id="VEL24243.1"/>
    </source>
</evidence>
<evidence type="ECO:0000313" key="3">
    <source>
        <dbReference type="Proteomes" id="UP000784294"/>
    </source>
</evidence>
<organism evidence="2 3">
    <name type="scientific">Protopolystoma xenopodis</name>
    <dbReference type="NCBI Taxonomy" id="117903"/>
    <lineage>
        <taxon>Eukaryota</taxon>
        <taxon>Metazoa</taxon>
        <taxon>Spiralia</taxon>
        <taxon>Lophotrochozoa</taxon>
        <taxon>Platyhelminthes</taxon>
        <taxon>Monogenea</taxon>
        <taxon>Polyopisthocotylea</taxon>
        <taxon>Polystomatidea</taxon>
        <taxon>Polystomatidae</taxon>
        <taxon>Protopolystoma</taxon>
    </lineage>
</organism>